<accession>A0A4S8HXN2</accession>
<dbReference type="OrthoDB" id="9773411at2"/>
<keyword evidence="3" id="KW-1185">Reference proteome</keyword>
<sequence>RTHWLYFGDDARTHIQLFPNPASDQITIQLSRSLSRKATVKLVSYQGQVLHAYELNNIGQSYKLNLPTLAKGVYLVLIEGEEMREHVKLMIQ</sequence>
<name>A0A4S8HXN2_9BACT</name>
<evidence type="ECO:0000259" key="1">
    <source>
        <dbReference type="Pfam" id="PF18962"/>
    </source>
</evidence>
<dbReference type="NCBIfam" id="TIGR04183">
    <property type="entry name" value="Por_Secre_tail"/>
    <property type="match status" value="1"/>
</dbReference>
<evidence type="ECO:0000313" key="3">
    <source>
        <dbReference type="Proteomes" id="UP000306918"/>
    </source>
</evidence>
<evidence type="ECO:0000313" key="2">
    <source>
        <dbReference type="EMBL" id="THU40493.1"/>
    </source>
</evidence>
<dbReference type="InterPro" id="IPR026444">
    <property type="entry name" value="Secre_tail"/>
</dbReference>
<feature type="non-terminal residue" evidence="2">
    <location>
        <position position="1"/>
    </location>
</feature>
<dbReference type="Proteomes" id="UP000306918">
    <property type="component" value="Unassembled WGS sequence"/>
</dbReference>
<comment type="caution">
    <text evidence="2">The sequence shown here is derived from an EMBL/GenBank/DDBJ whole genome shotgun (WGS) entry which is preliminary data.</text>
</comment>
<gene>
    <name evidence="2" type="ORF">FAM09_11580</name>
</gene>
<proteinExistence type="predicted"/>
<organism evidence="2 3">
    <name type="scientific">Niastella caeni</name>
    <dbReference type="NCBI Taxonomy" id="2569763"/>
    <lineage>
        <taxon>Bacteria</taxon>
        <taxon>Pseudomonadati</taxon>
        <taxon>Bacteroidota</taxon>
        <taxon>Chitinophagia</taxon>
        <taxon>Chitinophagales</taxon>
        <taxon>Chitinophagaceae</taxon>
        <taxon>Niastella</taxon>
    </lineage>
</organism>
<dbReference type="AlphaFoldDB" id="A0A4S8HXN2"/>
<dbReference type="EMBL" id="STFF01000002">
    <property type="protein sequence ID" value="THU40493.1"/>
    <property type="molecule type" value="Genomic_DNA"/>
</dbReference>
<dbReference type="Pfam" id="PF18962">
    <property type="entry name" value="Por_Secre_tail"/>
    <property type="match status" value="1"/>
</dbReference>
<reference evidence="2 3" key="1">
    <citation type="submission" date="2019-04" db="EMBL/GenBank/DDBJ databases">
        <title>Niastella caeni sp. nov., isolated from activated sludge.</title>
        <authorList>
            <person name="Sheng M."/>
        </authorList>
    </citation>
    <scope>NUCLEOTIDE SEQUENCE [LARGE SCALE GENOMIC DNA]</scope>
    <source>
        <strain evidence="2 3">HX-2-15</strain>
    </source>
</reference>
<protein>
    <submittedName>
        <fullName evidence="2">T9SS type A sorting domain-containing protein</fullName>
    </submittedName>
</protein>
<feature type="domain" description="Secretion system C-terminal sorting" evidence="1">
    <location>
        <begin position="17"/>
        <end position="91"/>
    </location>
</feature>